<feature type="non-terminal residue" evidence="2">
    <location>
        <position position="1"/>
    </location>
</feature>
<evidence type="ECO:0000313" key="2">
    <source>
        <dbReference type="EMBL" id="GAG37217.1"/>
    </source>
</evidence>
<dbReference type="EMBL" id="BARS01041899">
    <property type="protein sequence ID" value="GAG37217.1"/>
    <property type="molecule type" value="Genomic_DNA"/>
</dbReference>
<feature type="region of interest" description="Disordered" evidence="1">
    <location>
        <begin position="177"/>
        <end position="208"/>
    </location>
</feature>
<organism evidence="2">
    <name type="scientific">marine sediment metagenome</name>
    <dbReference type="NCBI Taxonomy" id="412755"/>
    <lineage>
        <taxon>unclassified sequences</taxon>
        <taxon>metagenomes</taxon>
        <taxon>ecological metagenomes</taxon>
    </lineage>
</organism>
<accession>X0XPF3</accession>
<sequence length="252" mass="29356">NKEDLESMRGKETEVKRALDEDTTLINEYRRALDDAIGELTGTQEKLSETSVFIDKSKHKVELNRERINDLTNLKDNWEGELANLKEKVRLREEEMAETGKRFSGLVKTREDKEKELREDEESVKSLSREIDEHQKNKKNTNDKTVDLLASQTKAKNELIKLGADVTNRKSRLRRLETEKENINGEKETIESTLRDADKELESSREKRETRKFALDELKTRLASSERSLEEIRKHIAENKNTVNSLKSKEEV</sequence>
<evidence type="ECO:0000256" key="1">
    <source>
        <dbReference type="SAM" id="MobiDB-lite"/>
    </source>
</evidence>
<proteinExistence type="predicted"/>
<feature type="region of interest" description="Disordered" evidence="1">
    <location>
        <begin position="96"/>
        <end position="146"/>
    </location>
</feature>
<feature type="compositionally biased region" description="Basic and acidic residues" evidence="1">
    <location>
        <begin position="108"/>
        <end position="146"/>
    </location>
</feature>
<gene>
    <name evidence="2" type="ORF">S01H1_63640</name>
</gene>
<comment type="caution">
    <text evidence="2">The sequence shown here is derived from an EMBL/GenBank/DDBJ whole genome shotgun (WGS) entry which is preliminary data.</text>
</comment>
<dbReference type="AlphaFoldDB" id="X0XPF3"/>
<protein>
    <submittedName>
        <fullName evidence="2">Uncharacterized protein</fullName>
    </submittedName>
</protein>
<reference evidence="2" key="1">
    <citation type="journal article" date="2014" name="Front. Microbiol.">
        <title>High frequency of phylogenetically diverse reductive dehalogenase-homologous genes in deep subseafloor sedimentary metagenomes.</title>
        <authorList>
            <person name="Kawai M."/>
            <person name="Futagami T."/>
            <person name="Toyoda A."/>
            <person name="Takaki Y."/>
            <person name="Nishi S."/>
            <person name="Hori S."/>
            <person name="Arai W."/>
            <person name="Tsubouchi T."/>
            <person name="Morono Y."/>
            <person name="Uchiyama I."/>
            <person name="Ito T."/>
            <person name="Fujiyama A."/>
            <person name="Inagaki F."/>
            <person name="Takami H."/>
        </authorList>
    </citation>
    <scope>NUCLEOTIDE SEQUENCE</scope>
    <source>
        <strain evidence="2">Expedition CK06-06</strain>
    </source>
</reference>
<feature type="non-terminal residue" evidence="2">
    <location>
        <position position="252"/>
    </location>
</feature>
<name>X0XPF3_9ZZZZ</name>